<gene>
    <name evidence="2" type="ORF">Lmac_0489</name>
</gene>
<dbReference type="RefSeq" id="WP_058451312.1">
    <property type="nucleotide sequence ID" value="NZ_CAAAIB010000005.1"/>
</dbReference>
<evidence type="ECO:0000313" key="2">
    <source>
        <dbReference type="EMBL" id="KTD30673.1"/>
    </source>
</evidence>
<accession>A0A0W0WE67</accession>
<name>A0A0W0WE67_9GAMM</name>
<keyword evidence="1" id="KW-0732">Signal</keyword>
<dbReference type="PATRIC" id="fig|466.6.peg.517"/>
<dbReference type="EMBL" id="LNYL01000010">
    <property type="protein sequence ID" value="KTD30673.1"/>
    <property type="molecule type" value="Genomic_DNA"/>
</dbReference>
<sequence length="151" mass="17446">MKTMHYIRFACAISLVISSLAYDYTDRDVLSWAQQTLMETLSASYNDKPADNEAIQKKYYSAAWDQMVNFFHEKLDLIRSQQLTLHPRPLTNPVIVASGQLAGFQSWRVDQIFNIPELRANIRFSVLVINAKPDEDPPFLIESLNMQVENY</sequence>
<dbReference type="AlphaFoldDB" id="A0A0W0WE67"/>
<evidence type="ECO:0000313" key="3">
    <source>
        <dbReference type="Proteomes" id="UP000054908"/>
    </source>
</evidence>
<reference evidence="2 3" key="1">
    <citation type="submission" date="2015-11" db="EMBL/GenBank/DDBJ databases">
        <title>Genomic analysis of 38 Legionella species identifies large and diverse effector repertoires.</title>
        <authorList>
            <person name="Burstein D."/>
            <person name="Amaro F."/>
            <person name="Zusman T."/>
            <person name="Lifshitz Z."/>
            <person name="Cohen O."/>
            <person name="Gilbert J.A."/>
            <person name="Pupko T."/>
            <person name="Shuman H.A."/>
            <person name="Segal G."/>
        </authorList>
    </citation>
    <scope>NUCLEOTIDE SEQUENCE [LARGE SCALE GENOMIC DNA]</scope>
    <source>
        <strain evidence="2 3">PX-1-G2-E2</strain>
    </source>
</reference>
<dbReference type="Proteomes" id="UP000054908">
    <property type="component" value="Unassembled WGS sequence"/>
</dbReference>
<protein>
    <submittedName>
        <fullName evidence="2">Macrophage killing protein with similarity to conjugation protein</fullName>
    </submittedName>
</protein>
<feature type="signal peptide" evidence="1">
    <location>
        <begin position="1"/>
        <end position="21"/>
    </location>
</feature>
<proteinExistence type="predicted"/>
<dbReference type="STRING" id="466.Lmac_0489"/>
<evidence type="ECO:0000256" key="1">
    <source>
        <dbReference type="SAM" id="SignalP"/>
    </source>
</evidence>
<comment type="caution">
    <text evidence="2">The sequence shown here is derived from an EMBL/GenBank/DDBJ whole genome shotgun (WGS) entry which is preliminary data.</text>
</comment>
<feature type="chain" id="PRO_5006915412" evidence="1">
    <location>
        <begin position="22"/>
        <end position="151"/>
    </location>
</feature>
<keyword evidence="3" id="KW-1185">Reference proteome</keyword>
<dbReference type="OrthoDB" id="5638127at2"/>
<organism evidence="2 3">
    <name type="scientific">Legionella maceachernii</name>
    <dbReference type="NCBI Taxonomy" id="466"/>
    <lineage>
        <taxon>Bacteria</taxon>
        <taxon>Pseudomonadati</taxon>
        <taxon>Pseudomonadota</taxon>
        <taxon>Gammaproteobacteria</taxon>
        <taxon>Legionellales</taxon>
        <taxon>Legionellaceae</taxon>
        <taxon>Legionella</taxon>
    </lineage>
</organism>